<evidence type="ECO:0000259" key="3">
    <source>
        <dbReference type="PROSITE" id="PS50853"/>
    </source>
</evidence>
<feature type="compositionally biased region" description="Polar residues" evidence="2">
    <location>
        <begin position="1117"/>
        <end position="1127"/>
    </location>
</feature>
<feature type="region of interest" description="Disordered" evidence="2">
    <location>
        <begin position="4285"/>
        <end position="4340"/>
    </location>
</feature>
<feature type="compositionally biased region" description="Basic and acidic residues" evidence="2">
    <location>
        <begin position="2736"/>
        <end position="2751"/>
    </location>
</feature>
<feature type="region of interest" description="Disordered" evidence="2">
    <location>
        <begin position="2453"/>
        <end position="2475"/>
    </location>
</feature>
<dbReference type="InterPro" id="IPR036116">
    <property type="entry name" value="FN3_sf"/>
</dbReference>
<dbReference type="PROSITE" id="PS50853">
    <property type="entry name" value="FN3"/>
    <property type="match status" value="1"/>
</dbReference>
<organism evidence="4 5">
    <name type="scientific">Sitophilus oryzae</name>
    <name type="common">Rice weevil</name>
    <name type="synonym">Curculio oryzae</name>
    <dbReference type="NCBI Taxonomy" id="7048"/>
    <lineage>
        <taxon>Eukaryota</taxon>
        <taxon>Metazoa</taxon>
        <taxon>Ecdysozoa</taxon>
        <taxon>Arthropoda</taxon>
        <taxon>Hexapoda</taxon>
        <taxon>Insecta</taxon>
        <taxon>Pterygota</taxon>
        <taxon>Neoptera</taxon>
        <taxon>Endopterygota</taxon>
        <taxon>Coleoptera</taxon>
        <taxon>Polyphaga</taxon>
        <taxon>Cucujiformia</taxon>
        <taxon>Curculionidae</taxon>
        <taxon>Dryophthorinae</taxon>
        <taxon>Sitophilus</taxon>
    </lineage>
</organism>
<feature type="compositionally biased region" description="Basic and acidic residues" evidence="2">
    <location>
        <begin position="1177"/>
        <end position="1194"/>
    </location>
</feature>
<evidence type="ECO:0000313" key="4">
    <source>
        <dbReference type="Proteomes" id="UP000504635"/>
    </source>
</evidence>
<feature type="region of interest" description="Disordered" evidence="2">
    <location>
        <begin position="2579"/>
        <end position="2817"/>
    </location>
</feature>
<gene>
    <name evidence="5" type="primary">LOC115879012</name>
</gene>
<feature type="compositionally biased region" description="Basic and acidic residues" evidence="2">
    <location>
        <begin position="899"/>
        <end position="932"/>
    </location>
</feature>
<keyword evidence="1" id="KW-0175">Coiled coil</keyword>
<proteinExistence type="predicted"/>
<feature type="region of interest" description="Disordered" evidence="2">
    <location>
        <begin position="130"/>
        <end position="210"/>
    </location>
</feature>
<feature type="compositionally biased region" description="Polar residues" evidence="2">
    <location>
        <begin position="955"/>
        <end position="965"/>
    </location>
</feature>
<dbReference type="KEGG" id="soy:115879012"/>
<feature type="compositionally biased region" description="Basic and acidic residues" evidence="2">
    <location>
        <begin position="4877"/>
        <end position="4889"/>
    </location>
</feature>
<feature type="region of interest" description="Disordered" evidence="2">
    <location>
        <begin position="5608"/>
        <end position="5628"/>
    </location>
</feature>
<feature type="compositionally biased region" description="Basic and acidic residues" evidence="2">
    <location>
        <begin position="1013"/>
        <end position="1027"/>
    </location>
</feature>
<evidence type="ECO:0000313" key="5">
    <source>
        <dbReference type="RefSeq" id="XP_030751497.1"/>
    </source>
</evidence>
<feature type="compositionally biased region" description="Acidic residues" evidence="2">
    <location>
        <begin position="4950"/>
        <end position="4963"/>
    </location>
</feature>
<feature type="coiled-coil region" evidence="1">
    <location>
        <begin position="454"/>
        <end position="510"/>
    </location>
</feature>
<feature type="compositionally biased region" description="Polar residues" evidence="2">
    <location>
        <begin position="4203"/>
        <end position="4217"/>
    </location>
</feature>
<feature type="compositionally biased region" description="Polar residues" evidence="2">
    <location>
        <begin position="4129"/>
        <end position="4143"/>
    </location>
</feature>
<feature type="compositionally biased region" description="Basic and acidic residues" evidence="2">
    <location>
        <begin position="1662"/>
        <end position="1681"/>
    </location>
</feature>
<protein>
    <submittedName>
        <fullName evidence="5">Uncharacterized protein LOC115879012 isoform X1</fullName>
    </submittedName>
</protein>
<feature type="compositionally biased region" description="Low complexity" evidence="2">
    <location>
        <begin position="2763"/>
        <end position="2776"/>
    </location>
</feature>
<feature type="region of interest" description="Disordered" evidence="2">
    <location>
        <begin position="5711"/>
        <end position="5733"/>
    </location>
</feature>
<feature type="region of interest" description="Disordered" evidence="2">
    <location>
        <begin position="6035"/>
        <end position="6054"/>
    </location>
</feature>
<feature type="compositionally biased region" description="Low complexity" evidence="2">
    <location>
        <begin position="2694"/>
        <end position="2706"/>
    </location>
</feature>
<feature type="coiled-coil region" evidence="1">
    <location>
        <begin position="5870"/>
        <end position="5904"/>
    </location>
</feature>
<feature type="compositionally biased region" description="Polar residues" evidence="2">
    <location>
        <begin position="3198"/>
        <end position="3207"/>
    </location>
</feature>
<dbReference type="OrthoDB" id="6424487at2759"/>
<feature type="region of interest" description="Disordered" evidence="2">
    <location>
        <begin position="814"/>
        <end position="1213"/>
    </location>
</feature>
<feature type="region of interest" description="Disordered" evidence="2">
    <location>
        <begin position="5749"/>
        <end position="5808"/>
    </location>
</feature>
<feature type="region of interest" description="Disordered" evidence="2">
    <location>
        <begin position="1321"/>
        <end position="1347"/>
    </location>
</feature>
<feature type="domain" description="Fibronectin type-III" evidence="3">
    <location>
        <begin position="6078"/>
        <end position="6165"/>
    </location>
</feature>
<feature type="compositionally biased region" description="Basic and acidic residues" evidence="2">
    <location>
        <begin position="4772"/>
        <end position="4785"/>
    </location>
</feature>
<feature type="region of interest" description="Disordered" evidence="2">
    <location>
        <begin position="4203"/>
        <end position="4237"/>
    </location>
</feature>
<feature type="compositionally biased region" description="Basic and acidic residues" evidence="2">
    <location>
        <begin position="875"/>
        <end position="888"/>
    </location>
</feature>
<feature type="compositionally biased region" description="Basic and acidic residues" evidence="2">
    <location>
        <begin position="1057"/>
        <end position="1089"/>
    </location>
</feature>
<feature type="compositionally biased region" description="Basic and acidic residues" evidence="2">
    <location>
        <begin position="829"/>
        <end position="854"/>
    </location>
</feature>
<feature type="compositionally biased region" description="Pro residues" evidence="2">
    <location>
        <begin position="5791"/>
        <end position="5801"/>
    </location>
</feature>
<feature type="region of interest" description="Disordered" evidence="2">
    <location>
        <begin position="4758"/>
        <end position="4897"/>
    </location>
</feature>
<feature type="region of interest" description="Disordered" evidence="2">
    <location>
        <begin position="1598"/>
        <end position="1624"/>
    </location>
</feature>
<name>A0A6J2XJM6_SITOR</name>
<feature type="compositionally biased region" description="Basic and acidic residues" evidence="2">
    <location>
        <begin position="2456"/>
        <end position="2475"/>
    </location>
</feature>
<feature type="region of interest" description="Disordered" evidence="2">
    <location>
        <begin position="5168"/>
        <end position="5292"/>
    </location>
</feature>
<feature type="compositionally biased region" description="Polar residues" evidence="2">
    <location>
        <begin position="4298"/>
        <end position="4333"/>
    </location>
</feature>
<feature type="compositionally biased region" description="Basic and acidic residues" evidence="2">
    <location>
        <begin position="2580"/>
        <end position="2614"/>
    </location>
</feature>
<dbReference type="CDD" id="cd00063">
    <property type="entry name" value="FN3"/>
    <property type="match status" value="1"/>
</dbReference>
<feature type="compositionally biased region" description="Basic and acidic residues" evidence="2">
    <location>
        <begin position="2777"/>
        <end position="2788"/>
    </location>
</feature>
<dbReference type="Proteomes" id="UP000504635">
    <property type="component" value="Unplaced"/>
</dbReference>
<dbReference type="GeneID" id="115879012"/>
<reference evidence="5" key="1">
    <citation type="submission" date="2025-08" db="UniProtKB">
        <authorList>
            <consortium name="RefSeq"/>
        </authorList>
    </citation>
    <scope>IDENTIFICATION</scope>
    <source>
        <tissue evidence="5">Gonads</tissue>
    </source>
</reference>
<feature type="region of interest" description="Disordered" evidence="2">
    <location>
        <begin position="3193"/>
        <end position="3234"/>
    </location>
</feature>
<feature type="coiled-coil region" evidence="1">
    <location>
        <begin position="392"/>
        <end position="419"/>
    </location>
</feature>
<accession>A0A6J2XJM6</accession>
<feature type="region of interest" description="Disordered" evidence="2">
    <location>
        <begin position="1503"/>
        <end position="1567"/>
    </location>
</feature>
<dbReference type="InParanoid" id="A0A6J2XJM6"/>
<feature type="region of interest" description="Disordered" evidence="2">
    <location>
        <begin position="5646"/>
        <end position="5678"/>
    </location>
</feature>
<feature type="compositionally biased region" description="Basic and acidic residues" evidence="2">
    <location>
        <begin position="1796"/>
        <end position="1809"/>
    </location>
</feature>
<feature type="coiled-coil region" evidence="1">
    <location>
        <begin position="536"/>
        <end position="563"/>
    </location>
</feature>
<feature type="compositionally biased region" description="Polar residues" evidence="2">
    <location>
        <begin position="1525"/>
        <end position="1562"/>
    </location>
</feature>
<evidence type="ECO:0000256" key="2">
    <source>
        <dbReference type="SAM" id="MobiDB-lite"/>
    </source>
</evidence>
<feature type="region of interest" description="Disordered" evidence="2">
    <location>
        <begin position="2971"/>
        <end position="3011"/>
    </location>
</feature>
<evidence type="ECO:0000256" key="1">
    <source>
        <dbReference type="SAM" id="Coils"/>
    </source>
</evidence>
<feature type="compositionally biased region" description="Basic and acidic residues" evidence="2">
    <location>
        <begin position="5032"/>
        <end position="5051"/>
    </location>
</feature>
<dbReference type="RefSeq" id="XP_030751497.1">
    <property type="nucleotide sequence ID" value="XM_030895637.1"/>
</dbReference>
<feature type="region of interest" description="Disordered" evidence="2">
    <location>
        <begin position="4129"/>
        <end position="4174"/>
    </location>
</feature>
<feature type="region of interest" description="Disordered" evidence="2">
    <location>
        <begin position="4474"/>
        <end position="4610"/>
    </location>
</feature>
<feature type="region of interest" description="Disordered" evidence="2">
    <location>
        <begin position="1789"/>
        <end position="1809"/>
    </location>
</feature>
<feature type="compositionally biased region" description="Polar residues" evidence="2">
    <location>
        <begin position="3216"/>
        <end position="3228"/>
    </location>
</feature>
<feature type="compositionally biased region" description="Basic and acidic residues" evidence="2">
    <location>
        <begin position="4593"/>
        <end position="4605"/>
    </location>
</feature>
<sequence>MEEEESCGCDLQDPAQYLETLKKKYLARTAKLQSQQVELESKIQQMESYLDNSDVVESSSQCICAVNRQVPKVFPNYPEMPERDLDTVPKIISEGSIEKPAAQQCSFFQKMMENAKSILSMKCQCPSTVQQTNSSLTSDTPTKESQHITESRTTEDTSYLTDQSTRDNTITEETKPSDQNTLPRAMTHDQKGLQVSMESSSKDKHTTGTTPECLFLKNPALECDCDSCRCISSTDKLDELPKESAPSSENATIENAEVQVKVATLSKSVSNAKETANIAVSCICKNKKGPINPLPQLPYHARSTKSTQKFKNYQDGQNQCAFVGSPLLQNPDYGHLPTQTSKNLLYGPQATEATSISKLPCDCNVQTGPAKNICSVDVFSLKSKDILEMQTIAELALKEKEMKSQIQNLQRREQLYQQSTKTVKRFTGNVENERCRCCKADDGSGFENEIKKVSQELRLENNILKSELMDMKLELKHCLEKVEGPMKQKLQNEKLKCEQLQSELKNASKNMLINQDTYQREMNQLKIQLCCACNSIAELNQMNSRLKDEMSQLDCLCAKLEDDLIKQKLNEAETIKRLTNRKPDFDRPTKQSEEFKCDSSLAVVARKLSKTIKDLAPCDQCSNLPPELTGAAKCIKELTDMVLSRRRTKSPKAHHGCSCEQEPPESPSKDYMERECCSCCAGDAGDQRSEKYKPPGKVPEEKTVKTLLSVPETFVEKGASSKFDVNMPMESYYSAKGEPVADEIVSETPKEKPSIPKGKDLPCSNLGFPCLKGTKAEDSIPVDEEAPKKDKACKAPCSAVLKVVGDGEVDKALSQEPKFADKGLQQTETESRGTQETPMEKPTKSVDKVEKESVPEVPGVTKSEKEVQSLEDVGAGEKEHHRLSEDKLTSTVEEEQEPKEEGGALARDEEEPHKDEDQIGGTHDEDLAEKPYEGTPEEEAEAGAKIGSPKKTSKMSRSSADSANKPSVGGIEPGAKVESPKRSSQMSRHSKEPHEEALEEGMEDGAKIGSPKKASEMSRHSKEPHDEALEEEMEDGTKIGSPKKASEISPIGEEETYERKGVEGVEDFMKSESPKRSKESQPRKQDVMDTKPTLSELDIAALGYPEVAHDKAPPSPRKTSVTKQPSDQVGIKAEPTRGGLDEATAGEQVPKKAFKGSREASPDFEDREPAIPEYESEPERPEHAIEHEEPEKLSTTEGRVPFSEERTGGPFPYEVETKVYAQEKPVSTLHLTTAVTTSGNLEVITEGPEGAVETTLTYTPSGNIVVETQMVDYTDQPQDIPREDALEAEIYGRNAGLPESAIPRVMVRGEEQQKIQSMFPVDSSRISGPSGPEMETPYTGSSATGELESSRGLKHSCRATPVASVTSKYAASRLAVKSAELSKTAAQTVSSKEPMVSDDEHVAIEGHTSGGMSVPNVDGVPTSKSAEQEESSEIEEAAMGSERAAESDSPPTTTGVEVYSAEVWAAEHLVSDDEAVMFSDVQALPPGAEMYVSEDGGRTGYSYDPAEDVRTGGIGGGTSGTKGTDIQQQSQTGVPPEDTTTPESAVTSVTKEGETTIGTSESGLRKTTDCGCQSKDQKHQSCQCCECKEIGISTSGDKETITEQEKTMGVPSGSEEAKEDTDSEFVTISESTEYTEAQDRAAKIDEALDKRQYPEEILRKDPDFASRSKEEQRKILSEHGYAHPVSSGLSKEMLEKHPELSGKSKQEQLEILKSYGYAPLPEVDDTITTAEDIVRKYPELAGKSQKEQHKFISDLRHKEKKKIAVDSSLIEKHPELIGKSEEEQQDILRGYGYKPSENERVSPKISDREQIGAQKSVEIYVGEEMLAKHPELVGKSKSEQQALLRDMGYKASSKDQVGVVRSRDRDEIIVGEELLTEHPELVGKSKSEQQTLLRDMGYKASSKDQVGVVRSRDRDEIIVGEELLTKHPELVGKSKSEQQTLLRDMGYKASSKDQVGVVRSKEQEAADIAVSKELLAKHPELVGKSKSEQQTLLRDMGYKVSSKDQVGVVGSRDREAAEIAVSKELLAKHPELVGKSKSEQQTLLRDMGYKASSKDQVGVVGSKDGEADEIIVGEELLTKHPELVGKSKSEQQTLLRDMGYKASSKDQLGVVRSKEQETAEIAVSKELLAKHPELVGKSKSEQQTLLRDMGYKASSKDQVAVVEDDEIIVGEELLTKHPELIGKSKSEQQALLRNMGYKASSKDQVGVVRSKEREPAEIVVSKELLAKHPELVGKSKSEQQTLLRDMGYKASSKDQVGVVRSKEREPAEIVVSKELLANHPELVGKSKSEQQTLLRDMGYKASSKDQVGVVRSRDREADEISVDEELLTKHPELVGKSKSEQQRILRDMGYKARNKDKVGDQPETIVNEEKLLMRSLEQDRTGQTSMVVSEKLIKSYPKLADKSPQEQLLVLLDMGYIIDEILEHIPMSMEKVHEGILPQPSGPCRAPCGKVASVRSTDRRSGSKLPDVPKAKASEEKHIITENYQEETPARIPPAGASESSFGKVTSVRWTDRHSGSKLPDVRQETPDVPVAKVSEEKHILTEDYQEETPAKAPPAEPCRAPCGRKAATISSVNKLPDISVKKSEAPEAKVSENRTIQRADVVKTESREPDVSFKPHYKNVAITSQHDDVEEASTQSIPKSKTVFAQKKPKSRDDSASCKASCRAISVQNSHTKADETIDTAGSSGHGDNFQHISTQSVSKSKSISLQEKPSSRDDSASCKASCRTISVQSSHTDSGSRKSDRKDKKDKTDRKGKKEIKEIVAARTDSTTTSSSASDAKDKQKEKRVGEVPSIVSEVSDKERPVIQPPARKTKTQRKKRSSRVMDCLKCQCTDPCRCIVCSRDVLEQRRPMSYPTRSCDCPPSRRQAEMRMPQALSHGGHPIGCACIRCLCNPCSPCPPQYRFEGQEIIDDDFRSKVRRHPSKCECVDCLCLPKIKKIAETKEYPVVFDKKQIYQVSCACPNAQKAKKAAAEQQQVRSRIPISTTSPNPPKIKSESKANEESQPVNEKLSKSDSIYNSISCDCEQCKCAECPDTKGKAPEGTATAKRAPQTESSLRKDEDCCCTGPCICKPCPIEELTKKLRAAEAQLIAALQQAAVGLPPVPSSAVQPKDAARSVDEDCTCAQCVCPGAVGDQTPTRKEPPEKTQLEEHDEECRCPDCVCPGADIKPKTEPKQQADEECDCPECTCPEARNKPLKKSASQPESQVRSAIKAEQGYETQKSASQTAPTATGAGDDDCDCTVCACPGQTSLPKKTTPKPSDFEMADCDCPDCQCAPCADPKVSGTQAEPIEIADCDCPECKCGPCADPKVTPRAPAVEAQKPGEEHPEDCACPVCACLGEEIEPVKSKTGHPDDCDCPICQCPGETFADAKQTQPLQSQPDHPDDCACPVCQCLDEQFTDAKDMDAKPSKVSYKEASKHPPDCDCPECLCIDGQDGIESALIPLVETEVHALTCFCAQCLCPECTTTATHAQECRCKECICDPCDYRSGGDVFVKKQESGVVESKSPGHPADCSCITCNCDHCADKAKPKTAAAITGHATDCSCGTCLCEDCDDKNRAKTAAVECRCATCLCDDCFGKTKSKTAAAITGHPPDCNCTTCKCDDSVDMAKPKTAAAKTDHEEECSCIACICDYCVDEIKPKTVAAIESEKPKSGGDSNKGPNCTCETCICIDCKGMSLNKCMSVEHDETCKCPDCICSPCLKQSGLTSVKIALLQAQTRPTQSQMSSKTSKVRSTNPTCKCSRCTCKEWDSDQPTVEFTTKGSKVQSSQSVPVKQSKVKSVDQMQHDPDCDCPVCACMEAEVEITSDYKQQVTQNVTDCACPVCKCESDDTGVPIKDQTVERKGMGTVEQGVPIKQQVSREQHDQECTCPVCKCEMVDTGVPTKQSVLKQQVSREQHDPECTCPVCECEMADTGVLTQEQMVTRKGMGAVEQGVPIKQQVSREQHDQDCTCPVCQCETADVGVSMEPMKSKVSQKISREQHDPDCICPVCACSTADIGVPTASIQQMSAKQSKISSAQQAAALQSKPMSSVKPAVSFHGDQKMDPPPFEVPHRIECNCERCDCVICAGKSEFDTQQVSALQSKPMSSVKPAVSFHGDQKMDPPPFEVPHRIECNCERCDCVICAYKREGRSSPSSRVASTHTASDGQRPASRAVSAHTTPELHSAPPPTVRSQTSRTGEQAKCECDGVCVCRHCEENNVASRKMLQSPSAKSCPSSTCKGSGADMATSTKPSRTLQNQPSVQIQATQSVQFYTDVQAEPSASGQRVVVEAAVQSAVETEILATEHANVESSKRNVHASVHPSTQMPPSLHPSAQITRPPSSHPSGQMGNLPSTHPSVRIGHPSNINEQTCAQSCVQIQTSVSVHSNIEIGQVAQVNAALLQSKTVSFHDGSPSKTTPTPRHPKTEVGALASVHSEAKTASKDFTASTQLVEQIETSIRVDEIDEAPISVQMEKGVMAAVPGTPYTAVTGAYISFPTNTYNPSPKPKQKAKPKEKTVIAKDKKIQKPSHPGGKIPSEGDGKRTQAKSDSLLQVDIDIEIEKKDCPEPPPTPGEDPKKSVVPKVSSGLKDPKKDKPNVLSGPKDPKKPVVPKVPPGKPDKCPCQKEPPPRPKMRNPGACVCCTCVPSDQGGAEGESPVSARSETDFGDSGIVLCYGDRPRNEDGRIVAEYRQDVLAAPVLKTSSGIHSKAEVGVFASMHSEAKIASKDFTASTQLVEQTETSIRVDEIDEAPISVQMEKGVMAAVPGTPYTAVTGAYIGFPTNTYNPSPKPKQKAKPKEKTVIAKDKKIQKPSHPGGKIPSEGDGKRTQAKSDSLLQVDIDIEIEKKDCPEPPPTPGEDPKKSVVPKVSSGLKDPKKDKPNVLSGPKDPKKPVVPKVPPGKTDKCPCQKEPPPRPKMRNPGACVCCTCVPSNHGDVEVESPVSARIETGVMAAALYDRNKFKYTDFEIQIDIEIEIDDSSDEESDSGEDPKKPDRLNVPSGSDTPGGDDSHTSNKDIDPEDDVPSVPSGGDKSGGDDSRTSNKDINPPPVVPKVSGKPDKCPCQKETPPRPEMRNPDACVCCTCVASDHGGAEGKSPVNARIETGVMSAAVLETSSGIHSKAEVGVFASMHSEAKIASKDFTASTQLVEQTETSIRVDEIDEAPISVQMEKGVMAAVPGTPYTAVTGAYIGFPTNTYNPSPKPKQKKDKKIEKPSPPGGKIPPAGGPASTHPSSEGDGRRTPIGNLSPSKTGASLEIGTDSESGQYFCPPSFPSIPGEDPKKPVGSKVSFGPKESFDPKDPKKDGPNVPPGKPDKCPCQKYVETPKMRNPGACVCCTCVPSDHGGAEGESPVSPRSETDFGDSGIILCYGDRPRNKDGRIVAEYRQDVLAAPVLKTSSGIHSKADVGVFASTHSEAKIASKDFTSDPEVLRGLPAACFGNLEESIISFGPKDPKKDGPNVPPGMPDKCPCQKYVETPKMRNPGACVCCTCVPSDHGGAEGESPGIARSETDFGDSGIVICYGARPRNKDGRIVAEYRQDVLAAPVLKTSSGIHSKADVGVFASTHSEAKIASKDFTSDPEVLRGLLAACFGNLEESIISFEMNAKTGSYIRPPILKPKPTAKALTAKDKKIQTPNPLEGKLPSAMSQTYNPVPLPTENVLRAKDIKLQTSRPPPAAPIVSINPGGTVQVPKKISDRNVPSRPKTLNAEIETETALLAAVETQVEQAAVLTSAHSKVGVGGPASTRIGGPPPSSHAGVHPSAEIVVLTSAHSKVNVGPASTHPSKQISAAPPSSHPSAQIGAPASVHPSGQIAGPPGNPPNQPGVPTPCHCPQNAIQNEPVSTLQNYRPIEQAHPCQTLCDCLACQCAPCPDPPGATTLPLLDPGNKESIKSMDNSTLKENIQAIVQENRQCRQQIAEIKQALESIKCACVEAEFRSAHSTGQSAQSLKPFVKQASNFGQTMSGLKMALRNLQAKCRAKDKMIEAMTGELEVRGGAEVFSKVLERSQNMSRAPDYDQGEDVRSTDRSQIATNILYAPTVTSERGSSACACDTVRDVQSRGVEARTHKHKKKKEKPGNRVSCSCSKHQMIQKRDQDCQMLDPISFEVLDIRRITEDSLIVKWTKPSSDRVTGYDLFVNGTLSSKVMSAVRTSAMMHSLDLSKTVQITVYAVSRCGRIEPPAIAIYEINSKK</sequence>
<feature type="region of interest" description="Disordered" evidence="2">
    <location>
        <begin position="1662"/>
        <end position="1689"/>
    </location>
</feature>
<feature type="region of interest" description="Disordered" evidence="2">
    <location>
        <begin position="1406"/>
        <end position="1454"/>
    </location>
</feature>
<feature type="compositionally biased region" description="Basic and acidic residues" evidence="2">
    <location>
        <begin position="5270"/>
        <end position="5281"/>
    </location>
</feature>
<keyword evidence="4" id="KW-1185">Reference proteome</keyword>
<feature type="compositionally biased region" description="Polar residues" evidence="2">
    <location>
        <begin position="4224"/>
        <end position="4237"/>
    </location>
</feature>
<feature type="compositionally biased region" description="Basic and acidic residues" evidence="2">
    <location>
        <begin position="4984"/>
        <end position="4993"/>
    </location>
</feature>
<feature type="compositionally biased region" description="Low complexity" evidence="2">
    <location>
        <begin position="5763"/>
        <end position="5773"/>
    </location>
</feature>
<feature type="region of interest" description="Disordered" evidence="2">
    <location>
        <begin position="4950"/>
        <end position="5052"/>
    </location>
</feature>
<feature type="compositionally biased region" description="Basic and acidic residues" evidence="2">
    <location>
        <begin position="4488"/>
        <end position="4501"/>
    </location>
</feature>
<dbReference type="InterPro" id="IPR003961">
    <property type="entry name" value="FN3_dom"/>
</dbReference>
<feature type="compositionally biased region" description="Polar residues" evidence="2">
    <location>
        <begin position="156"/>
        <end position="168"/>
    </location>
</feature>
<feature type="compositionally biased region" description="Basic and acidic residues" evidence="2">
    <location>
        <begin position="141"/>
        <end position="155"/>
    </location>
</feature>
<dbReference type="SUPFAM" id="SSF49265">
    <property type="entry name" value="Fibronectin type III"/>
    <property type="match status" value="1"/>
</dbReference>
<feature type="compositionally biased region" description="Basic and acidic residues" evidence="2">
    <location>
        <begin position="5009"/>
        <end position="5018"/>
    </location>
</feature>
<feature type="compositionally biased region" description="Polar residues" evidence="2">
    <location>
        <begin position="130"/>
        <end position="140"/>
    </location>
</feature>